<dbReference type="EMBL" id="WMBB01000018">
    <property type="protein sequence ID" value="MTE16978.1"/>
    <property type="molecule type" value="Genomic_DNA"/>
</dbReference>
<name>A0A6I3L6J6_9NOCA</name>
<evidence type="ECO:0000256" key="1">
    <source>
        <dbReference type="ARBA" id="ARBA00009981"/>
    </source>
</evidence>
<proteinExistence type="inferred from homology"/>
<comment type="similarity">
    <text evidence="1">Belongs to the phD/YefM antitoxin family.</text>
</comment>
<dbReference type="Proteomes" id="UP000432464">
    <property type="component" value="Unassembled WGS sequence"/>
</dbReference>
<evidence type="ECO:0000313" key="2">
    <source>
        <dbReference type="EMBL" id="MTE16978.1"/>
    </source>
</evidence>
<comment type="caution">
    <text evidence="2">The sequence shown here is derived from an EMBL/GenBank/DDBJ whole genome shotgun (WGS) entry which is preliminary data.</text>
</comment>
<dbReference type="InterPro" id="IPR036165">
    <property type="entry name" value="YefM-like_sf"/>
</dbReference>
<dbReference type="SUPFAM" id="SSF143120">
    <property type="entry name" value="YefM-like"/>
    <property type="match status" value="1"/>
</dbReference>
<dbReference type="AlphaFoldDB" id="A0A6I3L6J6"/>
<reference evidence="2 3" key="1">
    <citation type="submission" date="2019-11" db="EMBL/GenBank/DDBJ databases">
        <title>Nocardia sp. nov. CT2-14 isolated from soil.</title>
        <authorList>
            <person name="Kanchanasin P."/>
            <person name="Tanasupawat S."/>
            <person name="Yuki M."/>
            <person name="Kudo T."/>
        </authorList>
    </citation>
    <scope>NUCLEOTIDE SEQUENCE [LARGE SCALE GENOMIC DNA]</scope>
    <source>
        <strain evidence="2 3">CT2-14</strain>
    </source>
</reference>
<dbReference type="GO" id="GO:0097351">
    <property type="term" value="F:toxin sequestering activity"/>
    <property type="evidence" value="ECO:0007669"/>
    <property type="project" value="TreeGrafter"/>
</dbReference>
<dbReference type="PANTHER" id="PTHR35377:SF5">
    <property type="entry name" value="ANTITOXIN VAPB46"/>
    <property type="match status" value="1"/>
</dbReference>
<dbReference type="NCBIfam" id="TIGR01552">
    <property type="entry name" value="phd_fam"/>
    <property type="match status" value="1"/>
</dbReference>
<evidence type="ECO:0000313" key="3">
    <source>
        <dbReference type="Proteomes" id="UP000432464"/>
    </source>
</evidence>
<accession>A0A6I3L6J6</accession>
<dbReference type="RefSeq" id="WP_154791408.1">
    <property type="nucleotide sequence ID" value="NZ_WMBB01000018.1"/>
</dbReference>
<protein>
    <submittedName>
        <fullName evidence="2">Type II toxin-antitoxin system prevent-host-death family antitoxin</fullName>
    </submittedName>
</protein>
<dbReference type="PANTHER" id="PTHR35377">
    <property type="entry name" value="ANTITOXIN VAPB49-RELATED-RELATED"/>
    <property type="match status" value="1"/>
</dbReference>
<gene>
    <name evidence="2" type="ORF">GLP40_30090</name>
</gene>
<dbReference type="Gene3D" id="3.40.1620.10">
    <property type="entry name" value="YefM-like domain"/>
    <property type="match status" value="1"/>
</dbReference>
<sequence>MSQPERVSVRELRNHVTEVLRRVEGGETLEVTVNERPVALLVPRNERPSTAPSRSFLAELPLADSGLRDQLAEALTETTDETRDPWQV</sequence>
<organism evidence="2 3">
    <name type="scientific">Nocardia aurantiaca</name>
    <dbReference type="NCBI Taxonomy" id="2675850"/>
    <lineage>
        <taxon>Bacteria</taxon>
        <taxon>Bacillati</taxon>
        <taxon>Actinomycetota</taxon>
        <taxon>Actinomycetes</taxon>
        <taxon>Mycobacteriales</taxon>
        <taxon>Nocardiaceae</taxon>
        <taxon>Nocardia</taxon>
    </lineage>
</organism>
<keyword evidence="3" id="KW-1185">Reference proteome</keyword>
<dbReference type="InterPro" id="IPR051416">
    <property type="entry name" value="phD-YefM_TA_antitoxins"/>
</dbReference>